<comment type="catalytic activity">
    <reaction evidence="1">
        <text>(8S)-3',8-cyclo-7,8-dihydroguanosine 5'-triphosphate = cyclic pyranopterin phosphate + diphosphate</text>
        <dbReference type="Rhea" id="RHEA:49580"/>
        <dbReference type="ChEBI" id="CHEBI:33019"/>
        <dbReference type="ChEBI" id="CHEBI:59648"/>
        <dbReference type="ChEBI" id="CHEBI:131766"/>
        <dbReference type="EC" id="4.6.1.17"/>
    </reaction>
</comment>
<evidence type="ECO:0000256" key="5">
    <source>
        <dbReference type="ARBA" id="ARBA00023239"/>
    </source>
</evidence>
<dbReference type="GO" id="GO:0006777">
    <property type="term" value="P:Mo-molybdopterin cofactor biosynthetic process"/>
    <property type="evidence" value="ECO:0007669"/>
    <property type="project" value="UniProtKB-KW"/>
</dbReference>
<dbReference type="InterPro" id="IPR036522">
    <property type="entry name" value="MoaC_sf"/>
</dbReference>
<evidence type="ECO:0000256" key="3">
    <source>
        <dbReference type="ARBA" id="ARBA00012575"/>
    </source>
</evidence>
<dbReference type="InterPro" id="IPR002820">
    <property type="entry name" value="Mopterin_CF_biosynth-C_dom"/>
</dbReference>
<dbReference type="InterPro" id="IPR047594">
    <property type="entry name" value="MoaC_bact/euk"/>
</dbReference>
<organism evidence="7 8">
    <name type="scientific">Acrobeloides nanus</name>
    <dbReference type="NCBI Taxonomy" id="290746"/>
    <lineage>
        <taxon>Eukaryota</taxon>
        <taxon>Metazoa</taxon>
        <taxon>Ecdysozoa</taxon>
        <taxon>Nematoda</taxon>
        <taxon>Chromadorea</taxon>
        <taxon>Rhabditida</taxon>
        <taxon>Tylenchina</taxon>
        <taxon>Cephalobomorpha</taxon>
        <taxon>Cephaloboidea</taxon>
        <taxon>Cephalobidae</taxon>
        <taxon>Acrobeloides</taxon>
    </lineage>
</organism>
<dbReference type="GO" id="GO:0061799">
    <property type="term" value="F:cyclic pyranopterin monophosphate synthase activity"/>
    <property type="evidence" value="ECO:0007669"/>
    <property type="project" value="UniProtKB-EC"/>
</dbReference>
<dbReference type="Pfam" id="PF01967">
    <property type="entry name" value="MoaC"/>
    <property type="match status" value="1"/>
</dbReference>
<dbReference type="CDD" id="cd01420">
    <property type="entry name" value="MoaC_PE"/>
    <property type="match status" value="1"/>
</dbReference>
<dbReference type="PANTHER" id="PTHR22960">
    <property type="entry name" value="MOLYBDOPTERIN COFACTOR SYNTHESIS PROTEIN A"/>
    <property type="match status" value="1"/>
</dbReference>
<comment type="pathway">
    <text evidence="2">Cofactor biosynthesis; molybdopterin biosynthesis.</text>
</comment>
<dbReference type="NCBIfam" id="NF006870">
    <property type="entry name" value="PRK09364.1"/>
    <property type="match status" value="1"/>
</dbReference>
<evidence type="ECO:0000259" key="6">
    <source>
        <dbReference type="Pfam" id="PF01967"/>
    </source>
</evidence>
<dbReference type="SUPFAM" id="SSF55040">
    <property type="entry name" value="Molybdenum cofactor biosynthesis protein C, MoaC"/>
    <property type="match status" value="1"/>
</dbReference>
<proteinExistence type="predicted"/>
<sequence length="156" mass="17162">MVDVSHKHPTVRIALAEAVIKVTPEIMNLISKNSLKKGDVFAVARIAGITASKKTSDLIPLCHNIMLSDVKIQFRIDKKNSQIYIYARVKTHSTTGVEMEALTACSTSALTIYDMCKAVSHDMTLGPIKLLGKSGGKEDFGQVEFEQIYYGDTNEI</sequence>
<dbReference type="WBParaSite" id="ACRNAN_scaffold176.g16292.t1">
    <property type="protein sequence ID" value="ACRNAN_scaffold176.g16292.t1"/>
    <property type="gene ID" value="ACRNAN_scaffold176.g16292"/>
</dbReference>
<evidence type="ECO:0000256" key="1">
    <source>
        <dbReference type="ARBA" id="ARBA00001637"/>
    </source>
</evidence>
<dbReference type="Proteomes" id="UP000887540">
    <property type="component" value="Unplaced"/>
</dbReference>
<dbReference type="EC" id="4.6.1.17" evidence="3"/>
<evidence type="ECO:0000313" key="7">
    <source>
        <dbReference type="Proteomes" id="UP000887540"/>
    </source>
</evidence>
<accession>A0A914D1Y8</accession>
<keyword evidence="7" id="KW-1185">Reference proteome</keyword>
<name>A0A914D1Y8_9BILA</name>
<keyword evidence="4" id="KW-0501">Molybdenum cofactor biosynthesis</keyword>
<dbReference type="Gene3D" id="3.30.70.640">
    <property type="entry name" value="Molybdopterin cofactor biosynthesis C (MoaC) domain"/>
    <property type="match status" value="1"/>
</dbReference>
<keyword evidence="5" id="KW-0456">Lyase</keyword>
<dbReference type="InterPro" id="IPR050105">
    <property type="entry name" value="MoCo_biosynth_MoaA/MoaC"/>
</dbReference>
<evidence type="ECO:0000256" key="4">
    <source>
        <dbReference type="ARBA" id="ARBA00023150"/>
    </source>
</evidence>
<evidence type="ECO:0000313" key="8">
    <source>
        <dbReference type="WBParaSite" id="ACRNAN_scaffold176.g16292.t1"/>
    </source>
</evidence>
<feature type="domain" description="Molybdopterin cofactor biosynthesis C (MoaC)" evidence="6">
    <location>
        <begin position="1"/>
        <end position="136"/>
    </location>
</feature>
<dbReference type="InterPro" id="IPR023045">
    <property type="entry name" value="MoaC"/>
</dbReference>
<dbReference type="NCBIfam" id="TIGR00581">
    <property type="entry name" value="moaC"/>
    <property type="match status" value="1"/>
</dbReference>
<reference evidence="8" key="1">
    <citation type="submission" date="2022-11" db="UniProtKB">
        <authorList>
            <consortium name="WormBaseParasite"/>
        </authorList>
    </citation>
    <scope>IDENTIFICATION</scope>
</reference>
<dbReference type="AlphaFoldDB" id="A0A914D1Y8"/>
<protein>
    <recommendedName>
        <fullName evidence="3">cyclic pyranopterin monophosphate synthase</fullName>
        <ecNumber evidence="3">4.6.1.17</ecNumber>
    </recommendedName>
</protein>
<evidence type="ECO:0000256" key="2">
    <source>
        <dbReference type="ARBA" id="ARBA00005046"/>
    </source>
</evidence>